<reference evidence="8 9" key="1">
    <citation type="submission" date="2019-06" db="EMBL/GenBank/DDBJ databases">
        <title>New taxonomy in bacterial strain CC-CFT640, isolated from vineyard.</title>
        <authorList>
            <person name="Lin S.-Y."/>
            <person name="Tsai C.-F."/>
            <person name="Young C.-C."/>
        </authorList>
    </citation>
    <scope>NUCLEOTIDE SEQUENCE [LARGE SCALE GENOMIC DNA]</scope>
    <source>
        <strain evidence="8 9">CC-CFT640</strain>
    </source>
</reference>
<dbReference type="InterPro" id="IPR055132">
    <property type="entry name" value="RNase_J_b_CASP"/>
</dbReference>
<dbReference type="PANTHER" id="PTHR43694">
    <property type="entry name" value="RIBONUCLEASE J"/>
    <property type="match status" value="1"/>
</dbReference>
<gene>
    <name evidence="8" type="ORF">FHP25_10885</name>
</gene>
<keyword evidence="4" id="KW-0862">Zinc</keyword>
<evidence type="ECO:0000256" key="4">
    <source>
        <dbReference type="ARBA" id="ARBA00022833"/>
    </source>
</evidence>
<dbReference type="InterPro" id="IPR001279">
    <property type="entry name" value="Metallo-B-lactamas"/>
</dbReference>
<keyword evidence="9" id="KW-1185">Reference proteome</keyword>
<dbReference type="GO" id="GO:0003723">
    <property type="term" value="F:RNA binding"/>
    <property type="evidence" value="ECO:0007669"/>
    <property type="project" value="UniProtKB-KW"/>
</dbReference>
<comment type="caution">
    <text evidence="8">The sequence shown here is derived from an EMBL/GenBank/DDBJ whole genome shotgun (WGS) entry which is preliminary data.</text>
</comment>
<dbReference type="GO" id="GO:0004527">
    <property type="term" value="F:exonuclease activity"/>
    <property type="evidence" value="ECO:0007669"/>
    <property type="project" value="UniProtKB-KW"/>
</dbReference>
<accession>A0A5C8PP16</accession>
<dbReference type="Pfam" id="PF22505">
    <property type="entry name" value="RNase_J_b_CASP"/>
    <property type="match status" value="1"/>
</dbReference>
<evidence type="ECO:0000256" key="6">
    <source>
        <dbReference type="ARBA" id="ARBA00022884"/>
    </source>
</evidence>
<dbReference type="PANTHER" id="PTHR43694:SF1">
    <property type="entry name" value="RIBONUCLEASE J"/>
    <property type="match status" value="1"/>
</dbReference>
<evidence type="ECO:0000256" key="1">
    <source>
        <dbReference type="ARBA" id="ARBA00022722"/>
    </source>
</evidence>
<dbReference type="InterPro" id="IPR011108">
    <property type="entry name" value="RMMBL"/>
</dbReference>
<dbReference type="GO" id="GO:0046872">
    <property type="term" value="F:metal ion binding"/>
    <property type="evidence" value="ECO:0007669"/>
    <property type="project" value="UniProtKB-KW"/>
</dbReference>
<name>A0A5C8PP16_9HYPH</name>
<organism evidence="8 9">
    <name type="scientific">Vineibacter terrae</name>
    <dbReference type="NCBI Taxonomy" id="2586908"/>
    <lineage>
        <taxon>Bacteria</taxon>
        <taxon>Pseudomonadati</taxon>
        <taxon>Pseudomonadota</taxon>
        <taxon>Alphaproteobacteria</taxon>
        <taxon>Hyphomicrobiales</taxon>
        <taxon>Vineibacter</taxon>
    </lineage>
</organism>
<dbReference type="CDD" id="cd07714">
    <property type="entry name" value="RNaseJ_MBL-fold"/>
    <property type="match status" value="1"/>
</dbReference>
<dbReference type="AlphaFoldDB" id="A0A5C8PP16"/>
<sequence>MTTPGDELLFLPLGGAGEIGMNLNLYGCRGKWLMLDLGVTFADESTPGLDVLMPDPAFIVERKDDLVGIVLTHAHEDHLGAVPDLWPLLRCPVYATPFAASVLARKLHEAGLQDEVPVTVIPLGGSLSLPPFELEFVTMTHSIPEPNAVAIRTPHGVVLHTGDWKIDPEPLIGDVTDEAALRRLGTDGVLAMVCDSTNVFVPGEAGSEAEVRDKLVEVIRHRAGLVAVTCFASNLARVESVAKAAVAADRQPVLVGRALHRMVEAAQENGYLTDFPATVAERDAGWLPRDKVCLICTGSQGEPRAALARLASGDNRDIGLQAGDTVVFSSRVIPGNEKSIGRLQNQLAVLGVEIVTDRDADIHVSGHPARDELTRLYQWVRPRIAVPVHGERRHMVEHAALAQACQVPTAIVAPNGSLVRLAPGTAEVIDHVPTGRLARDGTRLVAVDDMGLRDRRKMLWNGAAVAMLVLDRTGRLLAAPKLTVQGLAGDAATVDEALAAGVDALRASVADLSDSEARDDSTVAEAARRAVRRVFKSRFDKKPLTDVQVVRI</sequence>
<evidence type="ECO:0000259" key="7">
    <source>
        <dbReference type="SMART" id="SM00849"/>
    </source>
</evidence>
<dbReference type="RefSeq" id="WP_147846959.1">
    <property type="nucleotide sequence ID" value="NZ_VDUZ01000010.1"/>
</dbReference>
<dbReference type="Gene3D" id="3.40.50.10710">
    <property type="entry name" value="Metallo-hydrolase/oxidoreductase"/>
    <property type="match status" value="1"/>
</dbReference>
<protein>
    <submittedName>
        <fullName evidence="8">Ribonuclease J</fullName>
    </submittedName>
</protein>
<dbReference type="InterPro" id="IPR041636">
    <property type="entry name" value="RNase_J_C"/>
</dbReference>
<keyword evidence="3" id="KW-0378">Hydrolase</keyword>
<keyword evidence="2" id="KW-0479">Metal-binding</keyword>
<dbReference type="InterPro" id="IPR036866">
    <property type="entry name" value="RibonucZ/Hydroxyglut_hydro"/>
</dbReference>
<dbReference type="InterPro" id="IPR042173">
    <property type="entry name" value="RNase_J_2"/>
</dbReference>
<dbReference type="Pfam" id="PF12706">
    <property type="entry name" value="Lactamase_B_2"/>
    <property type="match status" value="1"/>
</dbReference>
<evidence type="ECO:0000256" key="3">
    <source>
        <dbReference type="ARBA" id="ARBA00022801"/>
    </source>
</evidence>
<evidence type="ECO:0000256" key="5">
    <source>
        <dbReference type="ARBA" id="ARBA00022839"/>
    </source>
</evidence>
<dbReference type="Proteomes" id="UP000321638">
    <property type="component" value="Unassembled WGS sequence"/>
</dbReference>
<feature type="domain" description="Metallo-beta-lactamase" evidence="7">
    <location>
        <begin position="20"/>
        <end position="204"/>
    </location>
</feature>
<keyword evidence="1" id="KW-0540">Nuclease</keyword>
<dbReference type="SMART" id="SM00849">
    <property type="entry name" value="Lactamase_B"/>
    <property type="match status" value="1"/>
</dbReference>
<dbReference type="OrthoDB" id="9770211at2"/>
<dbReference type="EMBL" id="VDUZ01000010">
    <property type="protein sequence ID" value="TXL76697.1"/>
    <property type="molecule type" value="Genomic_DNA"/>
</dbReference>
<dbReference type="Gene3D" id="3.60.15.10">
    <property type="entry name" value="Ribonuclease Z/Hydroxyacylglutathione hydrolase-like"/>
    <property type="match status" value="1"/>
</dbReference>
<dbReference type="Pfam" id="PF17770">
    <property type="entry name" value="RNase_J_C"/>
    <property type="match status" value="1"/>
</dbReference>
<keyword evidence="6" id="KW-0694">RNA-binding</keyword>
<evidence type="ECO:0000313" key="8">
    <source>
        <dbReference type="EMBL" id="TXL76697.1"/>
    </source>
</evidence>
<dbReference type="SUPFAM" id="SSF56281">
    <property type="entry name" value="Metallo-hydrolase/oxidoreductase"/>
    <property type="match status" value="1"/>
</dbReference>
<proteinExistence type="predicted"/>
<evidence type="ECO:0000256" key="2">
    <source>
        <dbReference type="ARBA" id="ARBA00022723"/>
    </source>
</evidence>
<keyword evidence="5" id="KW-0269">Exonuclease</keyword>
<dbReference type="Pfam" id="PF07521">
    <property type="entry name" value="RMMBL"/>
    <property type="match status" value="1"/>
</dbReference>
<evidence type="ECO:0000313" key="9">
    <source>
        <dbReference type="Proteomes" id="UP000321638"/>
    </source>
</evidence>
<dbReference type="Gene3D" id="3.10.20.580">
    <property type="match status" value="1"/>
</dbReference>